<organism evidence="1 2">
    <name type="scientific">Willisornis vidua</name>
    <name type="common">Xingu scale-backed antbird</name>
    <dbReference type="NCBI Taxonomy" id="1566151"/>
    <lineage>
        <taxon>Eukaryota</taxon>
        <taxon>Metazoa</taxon>
        <taxon>Chordata</taxon>
        <taxon>Craniata</taxon>
        <taxon>Vertebrata</taxon>
        <taxon>Euteleostomi</taxon>
        <taxon>Archelosauria</taxon>
        <taxon>Archosauria</taxon>
        <taxon>Dinosauria</taxon>
        <taxon>Saurischia</taxon>
        <taxon>Theropoda</taxon>
        <taxon>Coelurosauria</taxon>
        <taxon>Aves</taxon>
        <taxon>Neognathae</taxon>
        <taxon>Neoaves</taxon>
        <taxon>Telluraves</taxon>
        <taxon>Australaves</taxon>
        <taxon>Passeriformes</taxon>
        <taxon>Thamnophilidae</taxon>
        <taxon>Willisornis</taxon>
    </lineage>
</organism>
<keyword evidence="2" id="KW-1185">Reference proteome</keyword>
<comment type="caution">
    <text evidence="1">The sequence shown here is derived from an EMBL/GenBank/DDBJ whole genome shotgun (WGS) entry which is preliminary data.</text>
</comment>
<evidence type="ECO:0000313" key="2">
    <source>
        <dbReference type="Proteomes" id="UP001145742"/>
    </source>
</evidence>
<proteinExistence type="predicted"/>
<accession>A0ABQ9D675</accession>
<gene>
    <name evidence="1" type="ORF">WISP_84883</name>
</gene>
<evidence type="ECO:0000313" key="1">
    <source>
        <dbReference type="EMBL" id="KAJ7414293.1"/>
    </source>
</evidence>
<name>A0ABQ9D675_9PASS</name>
<reference evidence="1" key="1">
    <citation type="submission" date="2019-10" db="EMBL/GenBank/DDBJ databases">
        <authorList>
            <person name="Soares A.E.R."/>
            <person name="Aleixo A."/>
            <person name="Schneider P."/>
            <person name="Miyaki C.Y."/>
            <person name="Schneider M.P."/>
            <person name="Mello C."/>
            <person name="Vasconcelos A.T.R."/>
        </authorList>
    </citation>
    <scope>NUCLEOTIDE SEQUENCE</scope>
    <source>
        <tissue evidence="1">Muscle</tissue>
    </source>
</reference>
<dbReference type="Proteomes" id="UP001145742">
    <property type="component" value="Unassembled WGS sequence"/>
</dbReference>
<dbReference type="EMBL" id="WHWB01034072">
    <property type="protein sequence ID" value="KAJ7414293.1"/>
    <property type="molecule type" value="Genomic_DNA"/>
</dbReference>
<protein>
    <submittedName>
        <fullName evidence="1">Uncharacterized protein</fullName>
    </submittedName>
</protein>
<sequence length="76" mass="8508">MLVQSEQSTRFLSQDNGQYHELVAYAVSSTVGWSHGVMVSTPDSGSQGHEFESQWKPYQAVKYLSAIRSRQISDAQ</sequence>